<proteinExistence type="predicted"/>
<organism evidence="1 2">
    <name type="scientific">Ooceraea biroi</name>
    <name type="common">Clonal raider ant</name>
    <name type="synonym">Cerapachys biroi</name>
    <dbReference type="NCBI Taxonomy" id="2015173"/>
    <lineage>
        <taxon>Eukaryota</taxon>
        <taxon>Metazoa</taxon>
        <taxon>Ecdysozoa</taxon>
        <taxon>Arthropoda</taxon>
        <taxon>Hexapoda</taxon>
        <taxon>Insecta</taxon>
        <taxon>Pterygota</taxon>
        <taxon>Neoptera</taxon>
        <taxon>Endopterygota</taxon>
        <taxon>Hymenoptera</taxon>
        <taxon>Apocrita</taxon>
        <taxon>Aculeata</taxon>
        <taxon>Formicoidea</taxon>
        <taxon>Formicidae</taxon>
        <taxon>Dorylinae</taxon>
        <taxon>Ooceraea</taxon>
    </lineage>
</organism>
<reference evidence="1 2" key="1">
    <citation type="journal article" date="2014" name="Curr. Biol.">
        <title>The genome of the clonal raider ant Cerapachys biroi.</title>
        <authorList>
            <person name="Oxley P.R."/>
            <person name="Ji L."/>
            <person name="Fetter-Pruneda I."/>
            <person name="McKenzie S.K."/>
            <person name="Li C."/>
            <person name="Hu H."/>
            <person name="Zhang G."/>
            <person name="Kronauer D.J."/>
        </authorList>
    </citation>
    <scope>NUCLEOTIDE SEQUENCE [LARGE SCALE GENOMIC DNA]</scope>
</reference>
<dbReference type="EMBL" id="KK107341">
    <property type="protein sequence ID" value="EZA52408.1"/>
    <property type="molecule type" value="Genomic_DNA"/>
</dbReference>
<name>A0A026W8U8_OOCBI</name>
<dbReference type="Proteomes" id="UP000053097">
    <property type="component" value="Unassembled WGS sequence"/>
</dbReference>
<sequence length="130" mass="15181">MNRMSESILRKDHRGRVTFLVESRPEIAALHIELCEYHTFYLCLHAVLEYDYLSVVGWPVARSFPWNWLSKNENVPTLMERRHAYRFMGGGKDSIVSRTLSFEALLKKKTSNEMKKRTFVGSDATLILQN</sequence>
<dbReference type="AlphaFoldDB" id="A0A026W8U8"/>
<accession>A0A026W8U8</accession>
<gene>
    <name evidence="1" type="ORF">X777_08551</name>
</gene>
<protein>
    <submittedName>
        <fullName evidence="1">Uncharacterized protein</fullName>
    </submittedName>
</protein>
<evidence type="ECO:0000313" key="1">
    <source>
        <dbReference type="EMBL" id="EZA52408.1"/>
    </source>
</evidence>
<evidence type="ECO:0000313" key="2">
    <source>
        <dbReference type="Proteomes" id="UP000053097"/>
    </source>
</evidence>
<keyword evidence="2" id="KW-1185">Reference proteome</keyword>